<dbReference type="InterPro" id="IPR001623">
    <property type="entry name" value="DnaJ_domain"/>
</dbReference>
<protein>
    <recommendedName>
        <fullName evidence="3">J domain-containing protein</fullName>
    </recommendedName>
</protein>
<feature type="transmembrane region" description="Helical" evidence="2">
    <location>
        <begin position="352"/>
        <end position="372"/>
    </location>
</feature>
<reference evidence="4" key="1">
    <citation type="submission" date="2021-11" db="EMBL/GenBank/DDBJ databases">
        <authorList>
            <person name="Herlambang A."/>
            <person name="Guo Y."/>
            <person name="Takashima Y."/>
            <person name="Nishizawa T."/>
        </authorList>
    </citation>
    <scope>NUCLEOTIDE SEQUENCE</scope>
    <source>
        <strain evidence="4">E1425</strain>
    </source>
</reference>
<dbReference type="InterPro" id="IPR036869">
    <property type="entry name" value="J_dom_sf"/>
</dbReference>
<dbReference type="CDD" id="cd06257">
    <property type="entry name" value="DnaJ"/>
    <property type="match status" value="1"/>
</dbReference>
<dbReference type="PANTHER" id="PTHR24074">
    <property type="entry name" value="CO-CHAPERONE PROTEIN DJLA"/>
    <property type="match status" value="1"/>
</dbReference>
<dbReference type="SUPFAM" id="SSF46565">
    <property type="entry name" value="Chaperone J-domain"/>
    <property type="match status" value="1"/>
</dbReference>
<feature type="compositionally biased region" description="Basic and acidic residues" evidence="1">
    <location>
        <begin position="409"/>
        <end position="418"/>
    </location>
</feature>
<dbReference type="PROSITE" id="PS00636">
    <property type="entry name" value="DNAJ_1"/>
    <property type="match status" value="1"/>
</dbReference>
<dbReference type="PRINTS" id="PR00625">
    <property type="entry name" value="JDOMAIN"/>
</dbReference>
<dbReference type="Pfam" id="PF00226">
    <property type="entry name" value="DnaJ"/>
    <property type="match status" value="1"/>
</dbReference>
<keyword evidence="2" id="KW-1133">Transmembrane helix</keyword>
<dbReference type="SMART" id="SM00271">
    <property type="entry name" value="DnaJ"/>
    <property type="match status" value="1"/>
</dbReference>
<evidence type="ECO:0000313" key="4">
    <source>
        <dbReference type="EMBL" id="GJJ70996.1"/>
    </source>
</evidence>
<dbReference type="Proteomes" id="UP000827284">
    <property type="component" value="Unassembled WGS sequence"/>
</dbReference>
<feature type="transmembrane region" description="Helical" evidence="2">
    <location>
        <begin position="274"/>
        <end position="293"/>
    </location>
</feature>
<feature type="domain" description="J" evidence="3">
    <location>
        <begin position="448"/>
        <end position="516"/>
    </location>
</feature>
<feature type="region of interest" description="Disordered" evidence="1">
    <location>
        <begin position="44"/>
        <end position="73"/>
    </location>
</feature>
<reference evidence="4" key="2">
    <citation type="journal article" date="2022" name="Microbiol. Resour. Announc.">
        <title>Whole-Genome Sequence of Entomortierella parvispora E1425, a Mucoromycotan Fungus Associated with Burkholderiaceae-Related Endosymbiotic Bacteria.</title>
        <authorList>
            <person name="Herlambang A."/>
            <person name="Guo Y."/>
            <person name="Takashima Y."/>
            <person name="Narisawa K."/>
            <person name="Ohta H."/>
            <person name="Nishizawa T."/>
        </authorList>
    </citation>
    <scope>NUCLEOTIDE SEQUENCE</scope>
    <source>
        <strain evidence="4">E1425</strain>
    </source>
</reference>
<dbReference type="Gene3D" id="1.10.287.110">
    <property type="entry name" value="DnaJ domain"/>
    <property type="match status" value="1"/>
</dbReference>
<dbReference type="AlphaFoldDB" id="A0A9P3H6L5"/>
<dbReference type="InterPro" id="IPR050817">
    <property type="entry name" value="DjlA_DnaK_co-chaperone"/>
</dbReference>
<evidence type="ECO:0000256" key="2">
    <source>
        <dbReference type="SAM" id="Phobius"/>
    </source>
</evidence>
<gene>
    <name evidence="4" type="ORF">EMPS_03346</name>
</gene>
<proteinExistence type="predicted"/>
<evidence type="ECO:0000313" key="5">
    <source>
        <dbReference type="Proteomes" id="UP000827284"/>
    </source>
</evidence>
<feature type="transmembrane region" description="Helical" evidence="2">
    <location>
        <begin position="326"/>
        <end position="346"/>
    </location>
</feature>
<keyword evidence="2" id="KW-0812">Transmembrane</keyword>
<comment type="caution">
    <text evidence="4">The sequence shown here is derived from an EMBL/GenBank/DDBJ whole genome shotgun (WGS) entry which is preliminary data.</text>
</comment>
<dbReference type="OrthoDB" id="445556at2759"/>
<name>A0A9P3H6L5_9FUNG</name>
<feature type="region of interest" description="Disordered" evidence="1">
    <location>
        <begin position="409"/>
        <end position="451"/>
    </location>
</feature>
<evidence type="ECO:0000256" key="1">
    <source>
        <dbReference type="SAM" id="MobiDB-lite"/>
    </source>
</evidence>
<evidence type="ECO:0000259" key="3">
    <source>
        <dbReference type="PROSITE" id="PS50076"/>
    </source>
</evidence>
<sequence length="518" mass="58735">MALWGTARACKAASRLPVVGETTRLLSLRQKLFSSIQDTFSSPRRFASGDASKSGFGNRSASGSGGRSEGPAKEKLRIVPFKMNVKQAEEVFERYHGHSFFSAKVNQVHKVEALYIPFWAASGSVRSKVINAQVGWDRMVTRYNKITKQNETSWETTWRAVQERHEFSHTYPSSVPDLQIYASYKYRRGFVNQIRSSTSIMSAKTLEPQDMESRDQEDINRGLQNRGLDPFTMKPSIALKFVRTAIEENEVRLAEEWLVNAYKSDRARIMSMDFQYDGLVLAPIYVPVYVFTIRHLDRNFRTFVQAHDAAGLAGGLRFYSWQRISAVTAVCAIAALAVLGTSRFGLGMTSGFWLGVVAPSLLVAWSVLYYPIVDYRIRDWWRQREMDGHTAEASSAPWDTDWTKAYDRMEEEQRRQDWSENQQYQQQSSYGSGRSSSAGSGPPGDPMGYYSTLGVSKDASVQEIQSAFRGLAMKWHPDRFSTPEDKAKGKKKFQEITAAYSVLRDAKKRRSYDTTGHV</sequence>
<dbReference type="EMBL" id="BQFW01000004">
    <property type="protein sequence ID" value="GJJ70996.1"/>
    <property type="molecule type" value="Genomic_DNA"/>
</dbReference>
<keyword evidence="5" id="KW-1185">Reference proteome</keyword>
<keyword evidence="2" id="KW-0472">Membrane</keyword>
<dbReference type="InterPro" id="IPR018253">
    <property type="entry name" value="DnaJ_domain_CS"/>
</dbReference>
<feature type="compositionally biased region" description="Low complexity" evidence="1">
    <location>
        <begin position="422"/>
        <end position="440"/>
    </location>
</feature>
<accession>A0A9P3H6L5</accession>
<organism evidence="4 5">
    <name type="scientific">Entomortierella parvispora</name>
    <dbReference type="NCBI Taxonomy" id="205924"/>
    <lineage>
        <taxon>Eukaryota</taxon>
        <taxon>Fungi</taxon>
        <taxon>Fungi incertae sedis</taxon>
        <taxon>Mucoromycota</taxon>
        <taxon>Mortierellomycotina</taxon>
        <taxon>Mortierellomycetes</taxon>
        <taxon>Mortierellales</taxon>
        <taxon>Mortierellaceae</taxon>
        <taxon>Entomortierella</taxon>
    </lineage>
</organism>
<dbReference type="PROSITE" id="PS50076">
    <property type="entry name" value="DNAJ_2"/>
    <property type="match status" value="1"/>
</dbReference>